<dbReference type="PROSITE" id="PS50011">
    <property type="entry name" value="PROTEIN_KINASE_DOM"/>
    <property type="match status" value="1"/>
</dbReference>
<dbReference type="PANTHER" id="PTHR37542:SF1">
    <property type="entry name" value="PRION-INHIBITION AND PROPAGATION HELO DOMAIN-CONTAINING PROTEIN"/>
    <property type="match status" value="1"/>
</dbReference>
<evidence type="ECO:0000313" key="2">
    <source>
        <dbReference type="EMBL" id="KAK5097740.1"/>
    </source>
</evidence>
<keyword evidence="3" id="KW-1185">Reference proteome</keyword>
<reference evidence="2 3" key="1">
    <citation type="submission" date="2023-08" db="EMBL/GenBank/DDBJ databases">
        <title>Black Yeasts Isolated from many extreme environments.</title>
        <authorList>
            <person name="Coleine C."/>
            <person name="Stajich J.E."/>
            <person name="Selbmann L."/>
        </authorList>
    </citation>
    <scope>NUCLEOTIDE SEQUENCE [LARGE SCALE GENOMIC DNA]</scope>
    <source>
        <strain evidence="2 3">CCFEE 5885</strain>
    </source>
</reference>
<dbReference type="Proteomes" id="UP001345013">
    <property type="component" value="Unassembled WGS sequence"/>
</dbReference>
<evidence type="ECO:0000259" key="1">
    <source>
        <dbReference type="PROSITE" id="PS50011"/>
    </source>
</evidence>
<feature type="domain" description="Protein kinase" evidence="1">
    <location>
        <begin position="174"/>
        <end position="485"/>
    </location>
</feature>
<proteinExistence type="predicted"/>
<dbReference type="InterPro" id="IPR000719">
    <property type="entry name" value="Prot_kinase_dom"/>
</dbReference>
<protein>
    <recommendedName>
        <fullName evidence="1">Protein kinase domain-containing protein</fullName>
    </recommendedName>
</protein>
<sequence length="521" mass="58308">MYQKYQSFLHGEDELRVRILALEGRWLQIEAQVEYLKQIWSSLPARLQIHFNHVMSILQALLLKAASMVDALINSTTAVPKDGVSTFLAAIRKEGKLRRGAFAVTQKDALDKLIEELKTWHQDMLGPSWFQLLRLPGALVKEPSAKALASAPQLVELQRMHKNIIAINEDKAGPSADVLLSASSIGTVQTPVFASTVATCCLIKSGQDAIMDKITLPNGIDNSGTTKNFCGLARKLSAVDPSSMNLLQCEGLIEPTTGSSAHDDNALLFRIPDGHSSPRSLREVLLEQDPLFPLHARISIAAQLARSVISVHSLEIVHKNIRPETILAFSCDLDLTVRVFTLGFEQFRAVDAPSLYRGDFDWRKALYRHPSRHGTHPETQYLMQHDIYSLGVCLLEIGLWKSFVLDPGRTGRPLPNLDMSRIRGREADRKAHVVKERLQELARLELPGRMGRKYTEVVLSCLSCLDRNNAEFGNKEEFEDDNEILVSVRFMEKVSRGPAPLEAIKYADKRQVILQLQEITV</sequence>
<dbReference type="PANTHER" id="PTHR37542">
    <property type="entry name" value="HELO DOMAIN-CONTAINING PROTEIN-RELATED"/>
    <property type="match status" value="1"/>
</dbReference>
<dbReference type="EMBL" id="JAVRRG010000016">
    <property type="protein sequence ID" value="KAK5097740.1"/>
    <property type="molecule type" value="Genomic_DNA"/>
</dbReference>
<name>A0ABR0KJ60_9EURO</name>
<evidence type="ECO:0000313" key="3">
    <source>
        <dbReference type="Proteomes" id="UP001345013"/>
    </source>
</evidence>
<organism evidence="2 3">
    <name type="scientific">Lithohypha guttulata</name>
    <dbReference type="NCBI Taxonomy" id="1690604"/>
    <lineage>
        <taxon>Eukaryota</taxon>
        <taxon>Fungi</taxon>
        <taxon>Dikarya</taxon>
        <taxon>Ascomycota</taxon>
        <taxon>Pezizomycotina</taxon>
        <taxon>Eurotiomycetes</taxon>
        <taxon>Chaetothyriomycetidae</taxon>
        <taxon>Chaetothyriales</taxon>
        <taxon>Trichomeriaceae</taxon>
        <taxon>Lithohypha</taxon>
    </lineage>
</organism>
<gene>
    <name evidence="2" type="ORF">LTR24_001995</name>
</gene>
<dbReference type="Gene3D" id="1.10.510.10">
    <property type="entry name" value="Transferase(Phosphotransferase) domain 1"/>
    <property type="match status" value="1"/>
</dbReference>
<dbReference type="SUPFAM" id="SSF56112">
    <property type="entry name" value="Protein kinase-like (PK-like)"/>
    <property type="match status" value="1"/>
</dbReference>
<comment type="caution">
    <text evidence="2">The sequence shown here is derived from an EMBL/GenBank/DDBJ whole genome shotgun (WGS) entry which is preliminary data.</text>
</comment>
<dbReference type="InterPro" id="IPR011009">
    <property type="entry name" value="Kinase-like_dom_sf"/>
</dbReference>
<accession>A0ABR0KJ60</accession>